<dbReference type="EMBL" id="JBHSPR010000081">
    <property type="protein sequence ID" value="MFC6022941.1"/>
    <property type="molecule type" value="Genomic_DNA"/>
</dbReference>
<dbReference type="RefSeq" id="WP_377432836.1">
    <property type="nucleotide sequence ID" value="NZ_JBHSPR010000081.1"/>
</dbReference>
<dbReference type="NCBIfam" id="NF041216">
    <property type="entry name" value="CU044_2847_fam"/>
    <property type="match status" value="1"/>
</dbReference>
<protein>
    <submittedName>
        <fullName evidence="2">CU044_2847 family protein</fullName>
    </submittedName>
</protein>
<accession>A0ABW1KMJ2</accession>
<evidence type="ECO:0000259" key="1">
    <source>
        <dbReference type="Pfam" id="PF19493"/>
    </source>
</evidence>
<reference evidence="3" key="1">
    <citation type="journal article" date="2019" name="Int. J. Syst. Evol. Microbiol.">
        <title>The Global Catalogue of Microorganisms (GCM) 10K type strain sequencing project: providing services to taxonomists for standard genome sequencing and annotation.</title>
        <authorList>
            <consortium name="The Broad Institute Genomics Platform"/>
            <consortium name="The Broad Institute Genome Sequencing Center for Infectious Disease"/>
            <person name="Wu L."/>
            <person name="Ma J."/>
        </authorList>
    </citation>
    <scope>NUCLEOTIDE SEQUENCE [LARGE SCALE GENOMIC DNA]</scope>
    <source>
        <strain evidence="3">ZS-35-S2</strain>
    </source>
</reference>
<sequence>MSQVVTYRVDDEVEVQFEFEPVEGFTPAGVEEVAVRVREAVEPAVAAARTVLEQVRALGPEGVEVTFGIKVTGTANWLVAKAATEGNFGVKLSWGPGGGTGVGAECD</sequence>
<evidence type="ECO:0000313" key="3">
    <source>
        <dbReference type="Proteomes" id="UP001596203"/>
    </source>
</evidence>
<proteinExistence type="predicted"/>
<evidence type="ECO:0000313" key="2">
    <source>
        <dbReference type="EMBL" id="MFC6022941.1"/>
    </source>
</evidence>
<organism evidence="2 3">
    <name type="scientific">Plantactinospora solaniradicis</name>
    <dbReference type="NCBI Taxonomy" id="1723736"/>
    <lineage>
        <taxon>Bacteria</taxon>
        <taxon>Bacillati</taxon>
        <taxon>Actinomycetota</taxon>
        <taxon>Actinomycetes</taxon>
        <taxon>Micromonosporales</taxon>
        <taxon>Micromonosporaceae</taxon>
        <taxon>Plantactinospora</taxon>
    </lineage>
</organism>
<dbReference type="InterPro" id="IPR045794">
    <property type="entry name" value="Trypco1"/>
</dbReference>
<comment type="caution">
    <text evidence="2">The sequence shown here is derived from an EMBL/GenBank/DDBJ whole genome shotgun (WGS) entry which is preliminary data.</text>
</comment>
<keyword evidence="3" id="KW-1185">Reference proteome</keyword>
<gene>
    <name evidence="2" type="ORF">ACFP2T_43170</name>
</gene>
<name>A0ABW1KMJ2_9ACTN</name>
<feature type="domain" description="Trypsin-co-occurring" evidence="1">
    <location>
        <begin position="9"/>
        <end position="95"/>
    </location>
</feature>
<dbReference type="Proteomes" id="UP001596203">
    <property type="component" value="Unassembled WGS sequence"/>
</dbReference>
<dbReference type="Pfam" id="PF19493">
    <property type="entry name" value="Trypco1"/>
    <property type="match status" value="1"/>
</dbReference>